<dbReference type="EMBL" id="CP098401">
    <property type="protein sequence ID" value="URW76421.1"/>
    <property type="molecule type" value="Genomic_DNA"/>
</dbReference>
<dbReference type="RefSeq" id="WP_250753668.1">
    <property type="nucleotide sequence ID" value="NZ_CP098401.1"/>
</dbReference>
<accession>A0ABY4TVJ9</accession>
<dbReference type="Proteomes" id="UP001055580">
    <property type="component" value="Chromosome"/>
</dbReference>
<protein>
    <submittedName>
        <fullName evidence="1">Uncharacterized protein</fullName>
    </submittedName>
</protein>
<evidence type="ECO:0000313" key="2">
    <source>
        <dbReference type="Proteomes" id="UP001055580"/>
    </source>
</evidence>
<gene>
    <name evidence="1" type="ORF">M9980_04155</name>
</gene>
<proteinExistence type="predicted"/>
<reference evidence="1" key="1">
    <citation type="submission" date="2022-05" db="EMBL/GenBank/DDBJ databases">
        <title>Sphingomonas sp. strain RMG20 Genome sequencing and assembly.</title>
        <authorList>
            <person name="Kim I."/>
        </authorList>
    </citation>
    <scope>NUCLEOTIDE SEQUENCE</scope>
    <source>
        <strain evidence="1">RMG20</strain>
    </source>
</reference>
<organism evidence="1 2">
    <name type="scientific">Sphingomonas donggukensis</name>
    <dbReference type="NCBI Taxonomy" id="2949093"/>
    <lineage>
        <taxon>Bacteria</taxon>
        <taxon>Pseudomonadati</taxon>
        <taxon>Pseudomonadota</taxon>
        <taxon>Alphaproteobacteria</taxon>
        <taxon>Sphingomonadales</taxon>
        <taxon>Sphingomonadaceae</taxon>
        <taxon>Sphingomonas</taxon>
    </lineage>
</organism>
<evidence type="ECO:0000313" key="1">
    <source>
        <dbReference type="EMBL" id="URW76421.1"/>
    </source>
</evidence>
<name>A0ABY4TVJ9_9SPHN</name>
<sequence>MTAKRATFRQADLTRAVKAVRAAGLDVARVEIDTDGKIVLVQSKETISDQMSPLDQWKAKRDARSA</sequence>
<keyword evidence="2" id="KW-1185">Reference proteome</keyword>